<comment type="caution">
    <text evidence="2">The sequence shown here is derived from an EMBL/GenBank/DDBJ whole genome shotgun (WGS) entry which is preliminary data.</text>
</comment>
<evidence type="ECO:0000313" key="3">
    <source>
        <dbReference type="Proteomes" id="UP000663853"/>
    </source>
</evidence>
<sequence length="601" mass="67728">MTEPVDPFGLFGCFSDLSDEIVIQVLHFCNYEEILRFAATSKRYYNIVASSVGLRLHIELEVNGLEIIKGTRNGNAAHSVLLDELVRYRDAWLNLRLEEPVERTLMERAQTLLWELREGSYTVALSSTPNTSLGPDTLWITLFDHLDTSNRITFHDHFHAFTSDLEQDLVACLKMVPSANTRFEIKLCSATTGLAHPLAQNYTFIVQADFRIPDPEEDPDSVSIEIMDNIFVARVADLSDEYEILAWDWKSGALLLRIGSSSGIADFSFLDTTHLVIFSADRNKLNLPWITLSLYPVTPRALDEETAGSYFRASKYACARPILTFRFPELKRSFRVKSSDFTLRSDPTPGRPIYTTKSAGFAHSTALTFVATLSLIDKRRSHLNHPLSNELQVCISAGPLLRYLFEYAGEVDTIVIPWATWGTKTTRWFLRDQGPYNSLWTYGSRFVRAGSDVDPISTLYDLLVFDFHPPTVKRHGPLELIYPPTTDLTAKDEAKLRKLVLEGNVLAVAHVLRSGLSTSSATDANPPQVLSKTIHSDLPTVITEGFSAPVESRLPYRVVIRPKFVPECEEWLIDGNYVIGMSPSRDDSDVVDRILVYKLHT</sequence>
<dbReference type="SUPFAM" id="SSF81383">
    <property type="entry name" value="F-box domain"/>
    <property type="match status" value="1"/>
</dbReference>
<accession>A0A8H3D1I5</accession>
<dbReference type="InterPro" id="IPR036047">
    <property type="entry name" value="F-box-like_dom_sf"/>
</dbReference>
<dbReference type="AlphaFoldDB" id="A0A8H3D1I5"/>
<evidence type="ECO:0000259" key="1">
    <source>
        <dbReference type="Pfam" id="PF00646"/>
    </source>
</evidence>
<proteinExistence type="predicted"/>
<gene>
    <name evidence="2" type="ORF">RDB_LOCUS123413</name>
</gene>
<feature type="domain" description="F-box" evidence="1">
    <location>
        <begin position="14"/>
        <end position="51"/>
    </location>
</feature>
<dbReference type="Proteomes" id="UP000663853">
    <property type="component" value="Unassembled WGS sequence"/>
</dbReference>
<evidence type="ECO:0000313" key="2">
    <source>
        <dbReference type="EMBL" id="CAE6508345.1"/>
    </source>
</evidence>
<dbReference type="InterPro" id="IPR001810">
    <property type="entry name" value="F-box_dom"/>
</dbReference>
<dbReference type="EMBL" id="CAJMXA010003632">
    <property type="protein sequence ID" value="CAE6508345.1"/>
    <property type="molecule type" value="Genomic_DNA"/>
</dbReference>
<organism evidence="2 3">
    <name type="scientific">Rhizoctonia solani</name>
    <dbReference type="NCBI Taxonomy" id="456999"/>
    <lineage>
        <taxon>Eukaryota</taxon>
        <taxon>Fungi</taxon>
        <taxon>Dikarya</taxon>
        <taxon>Basidiomycota</taxon>
        <taxon>Agaricomycotina</taxon>
        <taxon>Agaricomycetes</taxon>
        <taxon>Cantharellales</taxon>
        <taxon>Ceratobasidiaceae</taxon>
        <taxon>Rhizoctonia</taxon>
    </lineage>
</organism>
<name>A0A8H3D1I5_9AGAM</name>
<dbReference type="CDD" id="cd09917">
    <property type="entry name" value="F-box_SF"/>
    <property type="match status" value="1"/>
</dbReference>
<reference evidence="2" key="1">
    <citation type="submission" date="2021-01" db="EMBL/GenBank/DDBJ databases">
        <authorList>
            <person name="Kaushik A."/>
        </authorList>
    </citation>
    <scope>NUCLEOTIDE SEQUENCE</scope>
    <source>
        <strain evidence="2">AG6-10EEA</strain>
    </source>
</reference>
<protein>
    <recommendedName>
        <fullName evidence="1">F-box domain-containing protein</fullName>
    </recommendedName>
</protein>
<dbReference type="Pfam" id="PF00646">
    <property type="entry name" value="F-box"/>
    <property type="match status" value="1"/>
</dbReference>